<feature type="domain" description="Putative Flp pilus-assembly TadG-like N-terminal" evidence="2">
    <location>
        <begin position="22"/>
        <end position="68"/>
    </location>
</feature>
<keyword evidence="1" id="KW-0812">Transmembrane</keyword>
<evidence type="ECO:0000259" key="2">
    <source>
        <dbReference type="Pfam" id="PF13400"/>
    </source>
</evidence>
<feature type="transmembrane region" description="Helical" evidence="1">
    <location>
        <begin position="21"/>
        <end position="43"/>
    </location>
</feature>
<gene>
    <name evidence="3" type="ORF">H1W37_14455</name>
</gene>
<dbReference type="InterPro" id="IPR028087">
    <property type="entry name" value="Tad_N"/>
</dbReference>
<dbReference type="InterPro" id="IPR036465">
    <property type="entry name" value="vWFA_dom_sf"/>
</dbReference>
<protein>
    <submittedName>
        <fullName evidence="3">Pilus assembly protein</fullName>
    </submittedName>
</protein>
<keyword evidence="1" id="KW-1133">Transmembrane helix</keyword>
<reference evidence="3 4" key="2">
    <citation type="submission" date="2020-08" db="EMBL/GenBank/DDBJ databases">
        <title>Stappia taiwanensis sp. nov., isolated from a coastal thermal spring.</title>
        <authorList>
            <person name="Kampfer P."/>
        </authorList>
    </citation>
    <scope>NUCLEOTIDE SEQUENCE [LARGE SCALE GENOMIC DNA]</scope>
    <source>
        <strain evidence="3 4">DSM 23284</strain>
    </source>
</reference>
<evidence type="ECO:0000313" key="4">
    <source>
        <dbReference type="Proteomes" id="UP000559404"/>
    </source>
</evidence>
<dbReference type="RefSeq" id="WP_181761060.1">
    <property type="nucleotide sequence ID" value="NZ_BMCR01000011.1"/>
</dbReference>
<evidence type="ECO:0000313" key="3">
    <source>
        <dbReference type="EMBL" id="MBA4612863.1"/>
    </source>
</evidence>
<keyword evidence="4" id="KW-1185">Reference proteome</keyword>
<comment type="caution">
    <text evidence="3">The sequence shown here is derived from an EMBL/GenBank/DDBJ whole genome shotgun (WGS) entry which is preliminary data.</text>
</comment>
<keyword evidence="1" id="KW-0472">Membrane</keyword>
<organism evidence="3 4">
    <name type="scientific">Stappia taiwanensis</name>
    <dbReference type="NCBI Taxonomy" id="992267"/>
    <lineage>
        <taxon>Bacteria</taxon>
        <taxon>Pseudomonadati</taxon>
        <taxon>Pseudomonadota</taxon>
        <taxon>Alphaproteobacteria</taxon>
        <taxon>Hyphomicrobiales</taxon>
        <taxon>Stappiaceae</taxon>
        <taxon>Stappia</taxon>
    </lineage>
</organism>
<accession>A0A838Y1E6</accession>
<dbReference type="AlphaFoldDB" id="A0A838Y1E6"/>
<dbReference type="CDD" id="cd00198">
    <property type="entry name" value="vWFA"/>
    <property type="match status" value="1"/>
</dbReference>
<dbReference type="EMBL" id="JACEON010000014">
    <property type="protein sequence ID" value="MBA4612863.1"/>
    <property type="molecule type" value="Genomic_DNA"/>
</dbReference>
<proteinExistence type="predicted"/>
<sequence length="461" mass="48569">MDKPGPGCGRRLVCRFGGDRRGAVLPLVAIVLVFLIVVAGAGLDFARAINQKQGISQSLDAAMLAVARELSVRNMTAAEVQAYLDSNYAAYFGANAAGSLIPGVEVVVDAPVVDPLARRVQVSASSSVPTYFINLAGLGPDTLKVAVSAQAIYPKSVEAALVVDVTGSMGGSKIEALQDAAAGFVNTLIPPETADSNEKMRIALVPYATGVNIGTTRATLATNGANASRSSFPYCVSERTGAEAATDASYTTAPVGPGTNQYSYKRGRFVRWDGNLVYSRSYICPDSALVPLTRDPGSASRSGTLLYEIANLRARGNTAGQTGIAWGWYALSANWAALWPTGSKPASYSDQRVLKYLVIMTDGNFNTVFGPRKVNWTNYDWIAQSSNASDDRAQALCTAIKASGIKIITVGFQIASGSSADTLMRGCASSAADYYKADSNAALIAEFTKIANQIKSTFLIR</sequence>
<evidence type="ECO:0000256" key="1">
    <source>
        <dbReference type="SAM" id="Phobius"/>
    </source>
</evidence>
<dbReference type="SUPFAM" id="SSF53300">
    <property type="entry name" value="vWA-like"/>
    <property type="match status" value="1"/>
</dbReference>
<reference evidence="3 4" key="1">
    <citation type="submission" date="2020-07" db="EMBL/GenBank/DDBJ databases">
        <authorList>
            <person name="Li M."/>
        </authorList>
    </citation>
    <scope>NUCLEOTIDE SEQUENCE [LARGE SCALE GENOMIC DNA]</scope>
    <source>
        <strain evidence="3 4">DSM 23284</strain>
    </source>
</reference>
<dbReference type="Proteomes" id="UP000559404">
    <property type="component" value="Unassembled WGS sequence"/>
</dbReference>
<name>A0A838Y1E6_9HYPH</name>
<dbReference type="Pfam" id="PF13400">
    <property type="entry name" value="Tad"/>
    <property type="match status" value="1"/>
</dbReference>
<dbReference type="Gene3D" id="3.40.50.410">
    <property type="entry name" value="von Willebrand factor, type A domain"/>
    <property type="match status" value="1"/>
</dbReference>